<dbReference type="GeneID" id="93612760"/>
<dbReference type="AlphaFoldDB" id="I1BY04"/>
<sequence length="154" mass="16000">MTLLRHVQKCISTQTSFFNLSISFSFCSNSSSETFSLIVDSARLVRFVWLVVDATRASGELSGRLDEVVEEGTTDRRLVGLAAAVVLLGVAGLVKGVLLGRTTLLTEGDVGTVDGLLGDGLEGVVVVRSVLIAAGGAFLAVGLGSVDLLARVFG</sequence>
<keyword evidence="1" id="KW-1133">Transmembrane helix</keyword>
<dbReference type="EMBL" id="CH476735">
    <property type="protein sequence ID" value="EIE81084.1"/>
    <property type="molecule type" value="Genomic_DNA"/>
</dbReference>
<name>I1BY04_RHIO9</name>
<accession>I1BY04</accession>
<feature type="transmembrane region" description="Helical" evidence="1">
    <location>
        <begin position="125"/>
        <end position="150"/>
    </location>
</feature>
<evidence type="ECO:0000313" key="3">
    <source>
        <dbReference type="Proteomes" id="UP000009138"/>
    </source>
</evidence>
<dbReference type="VEuPathDB" id="FungiDB:RO3G_05789"/>
<evidence type="ECO:0000313" key="2">
    <source>
        <dbReference type="EMBL" id="EIE81084.1"/>
    </source>
</evidence>
<evidence type="ECO:0000256" key="1">
    <source>
        <dbReference type="SAM" id="Phobius"/>
    </source>
</evidence>
<proteinExistence type="predicted"/>
<feature type="transmembrane region" description="Helical" evidence="1">
    <location>
        <begin position="78"/>
        <end position="98"/>
    </location>
</feature>
<keyword evidence="1" id="KW-0812">Transmembrane</keyword>
<keyword evidence="3" id="KW-1185">Reference proteome</keyword>
<dbReference type="RefSeq" id="XP_067516480.1">
    <property type="nucleotide sequence ID" value="XM_067660379.1"/>
</dbReference>
<protein>
    <submittedName>
        <fullName evidence="2">Uncharacterized protein</fullName>
    </submittedName>
</protein>
<organism evidence="2 3">
    <name type="scientific">Rhizopus delemar (strain RA 99-880 / ATCC MYA-4621 / FGSC 9543 / NRRL 43880)</name>
    <name type="common">Mucormycosis agent</name>
    <name type="synonym">Rhizopus arrhizus var. delemar</name>
    <dbReference type="NCBI Taxonomy" id="246409"/>
    <lineage>
        <taxon>Eukaryota</taxon>
        <taxon>Fungi</taxon>
        <taxon>Fungi incertae sedis</taxon>
        <taxon>Mucoromycota</taxon>
        <taxon>Mucoromycotina</taxon>
        <taxon>Mucoromycetes</taxon>
        <taxon>Mucorales</taxon>
        <taxon>Mucorineae</taxon>
        <taxon>Rhizopodaceae</taxon>
        <taxon>Rhizopus</taxon>
    </lineage>
</organism>
<gene>
    <name evidence="2" type="ORF">RO3G_05789</name>
</gene>
<keyword evidence="1" id="KW-0472">Membrane</keyword>
<reference evidence="2 3" key="1">
    <citation type="journal article" date="2009" name="PLoS Genet.">
        <title>Genomic analysis of the basal lineage fungus Rhizopus oryzae reveals a whole-genome duplication.</title>
        <authorList>
            <person name="Ma L.-J."/>
            <person name="Ibrahim A.S."/>
            <person name="Skory C."/>
            <person name="Grabherr M.G."/>
            <person name="Burger G."/>
            <person name="Butler M."/>
            <person name="Elias M."/>
            <person name="Idnurm A."/>
            <person name="Lang B.F."/>
            <person name="Sone T."/>
            <person name="Abe A."/>
            <person name="Calvo S.E."/>
            <person name="Corrochano L.M."/>
            <person name="Engels R."/>
            <person name="Fu J."/>
            <person name="Hansberg W."/>
            <person name="Kim J.-M."/>
            <person name="Kodira C.D."/>
            <person name="Koehrsen M.J."/>
            <person name="Liu B."/>
            <person name="Miranda-Saavedra D."/>
            <person name="O'Leary S."/>
            <person name="Ortiz-Castellanos L."/>
            <person name="Poulter R."/>
            <person name="Rodriguez-Romero J."/>
            <person name="Ruiz-Herrera J."/>
            <person name="Shen Y.-Q."/>
            <person name="Zeng Q."/>
            <person name="Galagan J."/>
            <person name="Birren B.W."/>
            <person name="Cuomo C.A."/>
            <person name="Wickes B.L."/>
        </authorList>
    </citation>
    <scope>NUCLEOTIDE SEQUENCE [LARGE SCALE GENOMIC DNA]</scope>
    <source>
        <strain evidence="3">RA 99-880 / ATCC MYA-4621 / FGSC 9543 / NRRL 43880</strain>
    </source>
</reference>
<dbReference type="InParanoid" id="I1BY04"/>
<dbReference type="Proteomes" id="UP000009138">
    <property type="component" value="Unassembled WGS sequence"/>
</dbReference>